<sequence>MSLIGKIKNMINQKKIIYSSEVCSDCQLAEKFFKNNKIDIEIKHIENQENRKELKKRHGKVLVPTIILGNDKFIGFEQNKDMIKKKLNL</sequence>
<evidence type="ECO:0000259" key="1">
    <source>
        <dbReference type="Pfam" id="PF00462"/>
    </source>
</evidence>
<dbReference type="PROSITE" id="PS51354">
    <property type="entry name" value="GLUTAREDOXIN_2"/>
    <property type="match status" value="1"/>
</dbReference>
<protein>
    <submittedName>
        <fullName evidence="2">Glutaredoxin</fullName>
    </submittedName>
</protein>
<accession>A0A1G8PFK4</accession>
<evidence type="ECO:0000313" key="3">
    <source>
        <dbReference type="Proteomes" id="UP000198945"/>
    </source>
</evidence>
<organism evidence="2 3">
    <name type="scientific">Halanaerobium congolense</name>
    <dbReference type="NCBI Taxonomy" id="54121"/>
    <lineage>
        <taxon>Bacteria</taxon>
        <taxon>Bacillati</taxon>
        <taxon>Bacillota</taxon>
        <taxon>Clostridia</taxon>
        <taxon>Halanaerobiales</taxon>
        <taxon>Halanaerobiaceae</taxon>
        <taxon>Halanaerobium</taxon>
    </lineage>
</organism>
<dbReference type="Pfam" id="PF00462">
    <property type="entry name" value="Glutaredoxin"/>
    <property type="match status" value="1"/>
</dbReference>
<dbReference type="CDD" id="cd02976">
    <property type="entry name" value="NrdH"/>
    <property type="match status" value="1"/>
</dbReference>
<dbReference type="RefSeq" id="WP_089717175.1">
    <property type="nucleotide sequence ID" value="NZ_FNEH01000019.1"/>
</dbReference>
<name>A0A1G8PFK4_9FIRM</name>
<dbReference type="SUPFAM" id="SSF52833">
    <property type="entry name" value="Thioredoxin-like"/>
    <property type="match status" value="1"/>
</dbReference>
<evidence type="ECO:0000313" key="2">
    <source>
        <dbReference type="EMBL" id="SDI91273.1"/>
    </source>
</evidence>
<dbReference type="Gene3D" id="3.40.30.10">
    <property type="entry name" value="Glutaredoxin"/>
    <property type="match status" value="1"/>
</dbReference>
<dbReference type="InterPro" id="IPR036249">
    <property type="entry name" value="Thioredoxin-like_sf"/>
</dbReference>
<dbReference type="EMBL" id="FNEH01000019">
    <property type="protein sequence ID" value="SDI91273.1"/>
    <property type="molecule type" value="Genomic_DNA"/>
</dbReference>
<reference evidence="2 3" key="1">
    <citation type="submission" date="2016-10" db="EMBL/GenBank/DDBJ databases">
        <authorList>
            <person name="de Groot N.N."/>
        </authorList>
    </citation>
    <scope>NUCLEOTIDE SEQUENCE [LARGE SCALE GENOMIC DNA]</scope>
    <source>
        <strain evidence="2 3">WG7</strain>
    </source>
</reference>
<proteinExistence type="predicted"/>
<feature type="domain" description="Glutaredoxin" evidence="1">
    <location>
        <begin position="17"/>
        <end position="70"/>
    </location>
</feature>
<dbReference type="InterPro" id="IPR002109">
    <property type="entry name" value="Glutaredoxin"/>
</dbReference>
<dbReference type="AlphaFoldDB" id="A0A1G8PFK4"/>
<dbReference type="Proteomes" id="UP000198945">
    <property type="component" value="Unassembled WGS sequence"/>
</dbReference>
<gene>
    <name evidence="2" type="ORF">SAMN04515654_11944</name>
</gene>